<keyword evidence="10" id="KW-0498">Mitosis</keyword>
<dbReference type="Pfam" id="PF20666">
    <property type="entry name" value="ZW10_C"/>
    <property type="match status" value="1"/>
</dbReference>
<dbReference type="Pfam" id="PF22766">
    <property type="entry name" value="ZW10_C2"/>
    <property type="match status" value="1"/>
</dbReference>
<evidence type="ECO:0000256" key="22">
    <source>
        <dbReference type="ARBA" id="ARBA00069312"/>
    </source>
</evidence>
<dbReference type="PANTHER" id="PTHR12205:SF0">
    <property type="entry name" value="CENTROMERE_KINETOCHORE PROTEIN ZW10 HOMOLOG"/>
    <property type="match status" value="1"/>
</dbReference>
<evidence type="ECO:0000256" key="5">
    <source>
        <dbReference type="ARBA" id="ARBA00022448"/>
    </source>
</evidence>
<dbReference type="GO" id="GO:0005634">
    <property type="term" value="C:nucleus"/>
    <property type="evidence" value="ECO:0007669"/>
    <property type="project" value="InterPro"/>
</dbReference>
<reference evidence="27" key="1">
    <citation type="submission" date="2019-03" db="EMBL/GenBank/DDBJ databases">
        <title>Genome sequencing and reference-guided assembly of Black Bengal Goat (Capra hircus).</title>
        <authorList>
            <person name="Siddiki A.Z."/>
            <person name="Baten A."/>
            <person name="Billah M."/>
            <person name="Alam M.A.U."/>
            <person name="Shawrob K.S.M."/>
            <person name="Saha S."/>
            <person name="Chowdhury M."/>
            <person name="Rahman A.H."/>
            <person name="Stear M."/>
            <person name="Miah G."/>
            <person name="Das G.B."/>
            <person name="Hossain M.M."/>
            <person name="Kumkum M."/>
            <person name="Islam M.S."/>
            <person name="Mollah A.M."/>
            <person name="Ahsan A."/>
            <person name="Tusar F."/>
            <person name="Khan M.K.I."/>
        </authorList>
    </citation>
    <scope>NUCLEOTIDE SEQUENCE [LARGE SCALE GENOMIC DNA]</scope>
</reference>
<evidence type="ECO:0000256" key="11">
    <source>
        <dbReference type="ARBA" id="ARBA00022824"/>
    </source>
</evidence>
<comment type="subunit">
    <text evidence="21">Interacts with NBAS and KNTC1/ROD; the interactions are mutually exclusive and indicative for its association in two different vesicle tethering complexes. Component of the RZZ complex composed of KNTC1/ROD, ZW10 and ZWILCH. Component of the NRZ complex composed of NBAS, ZW10 and RINT1/TIP20L; NRZ associates with SNAREs STX18, USE1L, BNIP1/SEC20L and SEC22B (the assembly has been described as syntaxin 18 complex). Interacts directly with RINT1/TIP20L bound to BNIP1/SEC20L. Interacts with C19orf25 and ZWINT. Interacts with ZFYVE1. Interacts with RAB18 and this interaction is enhanced in the presence of ZFYVE1.</text>
</comment>
<evidence type="ECO:0000259" key="26">
    <source>
        <dbReference type="Pfam" id="PF22766"/>
    </source>
</evidence>
<keyword evidence="5" id="KW-0813">Transport</keyword>
<evidence type="ECO:0000256" key="19">
    <source>
        <dbReference type="ARBA" id="ARBA00023306"/>
    </source>
</evidence>
<keyword evidence="9" id="KW-0132">Cell division</keyword>
<dbReference type="PANTHER" id="PTHR12205">
    <property type="entry name" value="CENTROMERE/KINETOCHORE PROTEIN ZW10"/>
    <property type="match status" value="1"/>
</dbReference>
<dbReference type="Gene3D" id="1.10.357.150">
    <property type="match status" value="1"/>
</dbReference>
<keyword evidence="17" id="KW-0472">Membrane</keyword>
<keyword evidence="18" id="KW-0206">Cytoskeleton</keyword>
<feature type="domain" description="Centromere/kinetochore protein zw10 N-terminal" evidence="23">
    <location>
        <begin position="27"/>
        <end position="119"/>
    </location>
</feature>
<dbReference type="Pfam" id="PF20665">
    <property type="entry name" value="Zw10_middle"/>
    <property type="match status" value="2"/>
</dbReference>
<dbReference type="GO" id="GO:0006888">
    <property type="term" value="P:endoplasmic reticulum to Golgi vesicle-mediated transport"/>
    <property type="evidence" value="ECO:0007669"/>
    <property type="project" value="TreeGrafter"/>
</dbReference>
<keyword evidence="13" id="KW-0931">ER-Golgi transport</keyword>
<dbReference type="InterPro" id="IPR046362">
    <property type="entry name" value="Zw10/DSL1_C_sf"/>
</dbReference>
<keyword evidence="16" id="KW-0175">Coiled coil</keyword>
<evidence type="ECO:0000256" key="17">
    <source>
        <dbReference type="ARBA" id="ARBA00023136"/>
    </source>
</evidence>
<feature type="domain" description="Centromere/kinetochore protein zw10 middle" evidence="24">
    <location>
        <begin position="251"/>
        <end position="394"/>
    </location>
</feature>
<dbReference type="InterPro" id="IPR048344">
    <property type="entry name" value="Zw10_middle"/>
</dbReference>
<dbReference type="Ensembl" id="ENSCHIT00010018648.1">
    <property type="protein sequence ID" value="ENSCHIP00010013181.1"/>
    <property type="gene ID" value="ENSCHIG00010009671.1"/>
</dbReference>
<evidence type="ECO:0000256" key="15">
    <source>
        <dbReference type="ARBA" id="ARBA00022990"/>
    </source>
</evidence>
<keyword evidence="6" id="KW-0158">Chromosome</keyword>
<organism evidence="27">
    <name type="scientific">Capra hircus</name>
    <name type="common">Goat</name>
    <dbReference type="NCBI Taxonomy" id="9925"/>
    <lineage>
        <taxon>Eukaryota</taxon>
        <taxon>Metazoa</taxon>
        <taxon>Chordata</taxon>
        <taxon>Craniata</taxon>
        <taxon>Vertebrata</taxon>
        <taxon>Euteleostomi</taxon>
        <taxon>Mammalia</taxon>
        <taxon>Eutheria</taxon>
        <taxon>Laurasiatheria</taxon>
        <taxon>Artiodactyla</taxon>
        <taxon>Ruminantia</taxon>
        <taxon>Pecora</taxon>
        <taxon>Bovidae</taxon>
        <taxon>Caprinae</taxon>
        <taxon>Capra</taxon>
    </lineage>
</organism>
<evidence type="ECO:0000313" key="27">
    <source>
        <dbReference type="Ensembl" id="ENSCHIP00010013181.1"/>
    </source>
</evidence>
<evidence type="ECO:0000256" key="10">
    <source>
        <dbReference type="ARBA" id="ARBA00022776"/>
    </source>
</evidence>
<dbReference type="GO" id="GO:0051301">
    <property type="term" value="P:cell division"/>
    <property type="evidence" value="ECO:0007669"/>
    <property type="project" value="UniProtKB-KW"/>
</dbReference>
<dbReference type="Pfam" id="PF06248">
    <property type="entry name" value="Zw10_N"/>
    <property type="match status" value="1"/>
</dbReference>
<evidence type="ECO:0000256" key="2">
    <source>
        <dbReference type="ARBA" id="ARBA00004406"/>
    </source>
</evidence>
<evidence type="ECO:0000256" key="6">
    <source>
        <dbReference type="ARBA" id="ARBA00022454"/>
    </source>
</evidence>
<proteinExistence type="inferred from homology"/>
<evidence type="ECO:0000256" key="7">
    <source>
        <dbReference type="ARBA" id="ARBA00022490"/>
    </source>
</evidence>
<reference evidence="27" key="2">
    <citation type="submission" date="2025-08" db="UniProtKB">
        <authorList>
            <consortium name="Ensembl"/>
        </authorList>
    </citation>
    <scope>IDENTIFICATION</scope>
</reference>
<evidence type="ECO:0000256" key="1">
    <source>
        <dbReference type="ARBA" id="ARBA00004186"/>
    </source>
</evidence>
<dbReference type="InterPro" id="IPR009361">
    <property type="entry name" value="Zw10_N"/>
</dbReference>
<evidence type="ECO:0000259" key="25">
    <source>
        <dbReference type="Pfam" id="PF20666"/>
    </source>
</evidence>
<feature type="domain" description="Centromere/kinetochore protein zw10 middle" evidence="24">
    <location>
        <begin position="177"/>
        <end position="245"/>
    </location>
</feature>
<evidence type="ECO:0000256" key="8">
    <source>
        <dbReference type="ARBA" id="ARBA00022553"/>
    </source>
</evidence>
<evidence type="ECO:0000256" key="18">
    <source>
        <dbReference type="ARBA" id="ARBA00023212"/>
    </source>
</evidence>
<evidence type="ECO:0000256" key="16">
    <source>
        <dbReference type="ARBA" id="ARBA00023054"/>
    </source>
</evidence>
<name>A0A8C2P1V1_CAPHI</name>
<evidence type="ECO:0000256" key="14">
    <source>
        <dbReference type="ARBA" id="ARBA00022927"/>
    </source>
</evidence>
<evidence type="ECO:0000256" key="13">
    <source>
        <dbReference type="ARBA" id="ARBA00022892"/>
    </source>
</evidence>
<comment type="subcellular location">
    <subcellularLocation>
        <location evidence="3">Chromosome</location>
        <location evidence="3">Centromere</location>
        <location evidence="3">Kinetochore</location>
    </subcellularLocation>
    <subcellularLocation>
        <location evidence="1">Cytoplasm</location>
        <location evidence="1">Cytoskeleton</location>
        <location evidence="1">Spindle</location>
    </subcellularLocation>
    <subcellularLocation>
        <location evidence="2">Endoplasmic reticulum membrane</location>
        <topology evidence="2">Peripheral membrane protein</topology>
    </subcellularLocation>
</comment>
<keyword evidence="8" id="KW-0597">Phosphoprotein</keyword>
<evidence type="ECO:0000256" key="20">
    <source>
        <dbReference type="ARBA" id="ARBA00023328"/>
    </source>
</evidence>
<evidence type="ECO:0000256" key="3">
    <source>
        <dbReference type="ARBA" id="ARBA00004629"/>
    </source>
</evidence>
<dbReference type="GO" id="GO:0015031">
    <property type="term" value="P:protein transport"/>
    <property type="evidence" value="ECO:0007669"/>
    <property type="project" value="UniProtKB-KW"/>
</dbReference>
<keyword evidence="20" id="KW-0137">Centromere</keyword>
<dbReference type="GO" id="GO:0007094">
    <property type="term" value="P:mitotic spindle assembly checkpoint signaling"/>
    <property type="evidence" value="ECO:0007669"/>
    <property type="project" value="TreeGrafter"/>
</dbReference>
<keyword evidence="11" id="KW-0256">Endoplasmic reticulum</keyword>
<evidence type="ECO:0000256" key="9">
    <source>
        <dbReference type="ARBA" id="ARBA00022618"/>
    </source>
</evidence>
<dbReference type="InterPro" id="IPR048343">
    <property type="entry name" value="ZW10_C"/>
</dbReference>
<evidence type="ECO:0000259" key="23">
    <source>
        <dbReference type="Pfam" id="PF06248"/>
    </source>
</evidence>
<dbReference type="FunFam" id="1.10.357.150:FF:000001">
    <property type="entry name" value="centromere/kinetochore protein zw10 homolog"/>
    <property type="match status" value="1"/>
</dbReference>
<keyword evidence="14" id="KW-0653">Protein transport</keyword>
<dbReference type="GO" id="GO:0005819">
    <property type="term" value="C:spindle"/>
    <property type="evidence" value="ECO:0007669"/>
    <property type="project" value="UniProtKB-SubCell"/>
</dbReference>
<dbReference type="AlphaFoldDB" id="A0A8C2P1V1"/>
<accession>A0A8C2P1V1</accession>
<keyword evidence="12" id="KW-0995">Kinetochore</keyword>
<evidence type="ECO:0000256" key="4">
    <source>
        <dbReference type="ARBA" id="ARBA00006245"/>
    </source>
</evidence>
<dbReference type="GO" id="GO:1990423">
    <property type="term" value="C:RZZ complex"/>
    <property type="evidence" value="ECO:0007669"/>
    <property type="project" value="TreeGrafter"/>
</dbReference>
<evidence type="ECO:0000259" key="24">
    <source>
        <dbReference type="Pfam" id="PF20665"/>
    </source>
</evidence>
<feature type="domain" description="ZW10 C-terminal helical" evidence="26">
    <location>
        <begin position="603"/>
        <end position="757"/>
    </location>
</feature>
<feature type="domain" description="Centromere/kinetochore protein zw10 C-terminal" evidence="25">
    <location>
        <begin position="451"/>
        <end position="581"/>
    </location>
</feature>
<evidence type="ECO:0000256" key="12">
    <source>
        <dbReference type="ARBA" id="ARBA00022838"/>
    </source>
</evidence>
<keyword evidence="7" id="KW-0963">Cytoplasm</keyword>
<dbReference type="GO" id="GO:0005789">
    <property type="term" value="C:endoplasmic reticulum membrane"/>
    <property type="evidence" value="ECO:0007669"/>
    <property type="project" value="UniProtKB-SubCell"/>
</dbReference>
<sequence length="758" mass="86252">MASFVTEVLAHSGRLEKEDLGTRISRLTQRVEEIKGEVCSMISKKYSEFLPSMQSAQDLVTQVDKLSDDIGLLKSRIESEVRRDLHVSTAEFTDLKQQLERDSVVLCLLRQLQEFSTALEEYNCALAGKKYVSAAQHLEEAQKCLKLLKSRKCFDLKILKSLSMELTIQKQNILYHLGEEWQRLIVWKFPPSKDISNLESCLQTELHLCTEQSQKEEKNPVPPISSVLLAFSLLGELHTKLKSFELHTKLNQPNLTIIRFESVMTDLEHPSPTEVFAKIRLVLEVVQKQLLDLPLDADLENLKTSKITLAEMLGDMIWEDLSEYCLVYSIPTNSSKLEQYEEIIQSTEEFENALKEMRFLKGDTTDLLKYARNINSHFANKKCQDVIVAARNLMTSEIHNTVKITPASKISVPDLLCPNEDDKLQVQKVSTAQYNEVANLEPENTLDQHSFSLPTCRISESVKKLMELAYQTLLEATTSSDQCAVQLFYSVRNIFHLFHDVVPTYHKENLQKLPQLAAIHHNNCMYIAHHLLTLGHQFRLRLAPILCDGTTTFVDLVPGFRRLGTECFLAQMRAQKVELLERLSSARNFSNMDDEDSYSAASKAVRQVLHQLKRLGVVWQDVLPVNIYCKAMGTLLNTAVSEIIGRITALEDISTEDGDRLYSLCKTVVDEGPQVFAPLSEENKNKKYQEEVPVYVSKWMPFKELMMMLQASLQEIGDRWADGKGPLATAFSSSEVKALIRALFQNTERRAATLAKIK</sequence>
<evidence type="ECO:0000256" key="21">
    <source>
        <dbReference type="ARBA" id="ARBA00065852"/>
    </source>
</evidence>
<protein>
    <recommendedName>
        <fullName evidence="22">Centromere/kinetochore protein zw10 homolog</fullName>
    </recommendedName>
</protein>
<comment type="similarity">
    <text evidence="4">Belongs to the ZW10 family.</text>
</comment>
<keyword evidence="19" id="KW-0131">Cell cycle</keyword>
<keyword evidence="15" id="KW-0007">Acetylation</keyword>
<dbReference type="InterPro" id="IPR055148">
    <property type="entry name" value="ZW10_C_2"/>
</dbReference>